<accession>A0ACB8EIM2</accession>
<evidence type="ECO:0000313" key="2">
    <source>
        <dbReference type="Proteomes" id="UP000827872"/>
    </source>
</evidence>
<sequence>MNVSRKSLCYGLPLGAGTVQKQLQGFYLSKKQLLRMKDSLQAALEKGLKKQAQDGPGGLPMLPTYVCALPDGTERGYFLALVLGKTHVETLLLHLSGEEKQKAQIKKQTFAIPAEVKEGKLFEFLAKCLAKFLDDLGISEKSFRLGFCFPFQCEHISLNQCKLVQWTKEFYCSGVVGENVAQLLQTALKEHCKNYNIEVFAVLNDTVGVMMSCICEEQPCEIGLIIDDGTNCCYMEQIENIAGMENQAGRMCLNTEWGSFGQGGELDNILTEFDQLMDKECTNQGMCRFEKLISNIYVCEIVRIILATLSEKGDLFSGVLAPSLLTKGVLKLQDILDIIDHLKSSMACELIKRVGDTKLFHRVCEKVGLVKTKNFLTRQGLVPNNQDCSFVQQICQIVFLRSAHLCAAGVAAIITHIRTSQKRAHLNIGVAVSGAMYRGQTQYRETVQQTLKTLIPECTVTFVTSEGSAVGTSLVVAAAVRLGKLREQLSAILAPLQLSTGDLEKIRKQMRWEMERGLSKETNNVATVRMLPTFVCQLPDGSERGDYLALDLGGTNFRVLMVQVKSPQEGGINIISEIYIIPTEVAQSTDVELFDHIVRCVMDFQTKHGMKDRTLPLGFTFSFPCSQLGLDKGILLRWTKGFSAVGCVGRDPVELLREAVKRQEHFGLNVVAIVNDTVGTMMSCAYEDPKCEIGLIVGTGTNACYMEEMKNVSTVESGEKRMCINMEWGAFGDDGSLDYIMTAYDKKMDAASINPGQQRYEKLISGMYLGEIVRYILLDLTARKIIFQGQSPSVLKTKDLFPTKLLSDIEKCLDRGGQGVQEVCTVLEEKGFVITTEDAHLVKNVCQIVSTRAAKVCGAGLAAVVDKIRENRQLEKLEVTVGVDGTLYKMHPHFARQVQETVALLAPKCQVKFLLSEDGSGKGAALIAAVAHHKSQQKPT</sequence>
<organism evidence="1 2">
    <name type="scientific">Sphaerodactylus townsendi</name>
    <dbReference type="NCBI Taxonomy" id="933632"/>
    <lineage>
        <taxon>Eukaryota</taxon>
        <taxon>Metazoa</taxon>
        <taxon>Chordata</taxon>
        <taxon>Craniata</taxon>
        <taxon>Vertebrata</taxon>
        <taxon>Euteleostomi</taxon>
        <taxon>Lepidosauria</taxon>
        <taxon>Squamata</taxon>
        <taxon>Bifurcata</taxon>
        <taxon>Gekkota</taxon>
        <taxon>Sphaerodactylidae</taxon>
        <taxon>Sphaerodactylus</taxon>
    </lineage>
</organism>
<proteinExistence type="predicted"/>
<protein>
    <submittedName>
        <fullName evidence="1">Uncharacterized protein</fullName>
    </submittedName>
</protein>
<dbReference type="EMBL" id="CM037616">
    <property type="protein sequence ID" value="KAH7992347.1"/>
    <property type="molecule type" value="Genomic_DNA"/>
</dbReference>
<evidence type="ECO:0000313" key="1">
    <source>
        <dbReference type="EMBL" id="KAH7992347.1"/>
    </source>
</evidence>
<name>A0ACB8EIM2_9SAUR</name>
<comment type="caution">
    <text evidence="1">The sequence shown here is derived from an EMBL/GenBank/DDBJ whole genome shotgun (WGS) entry which is preliminary data.</text>
</comment>
<keyword evidence="2" id="KW-1185">Reference proteome</keyword>
<reference evidence="1" key="1">
    <citation type="submission" date="2021-08" db="EMBL/GenBank/DDBJ databases">
        <title>The first chromosome-level gecko genome reveals the dynamic sex chromosomes of Neotropical dwarf geckos (Sphaerodactylidae: Sphaerodactylus).</title>
        <authorList>
            <person name="Pinto B.J."/>
            <person name="Keating S.E."/>
            <person name="Gamble T."/>
        </authorList>
    </citation>
    <scope>NUCLEOTIDE SEQUENCE</scope>
    <source>
        <strain evidence="1">TG3544</strain>
    </source>
</reference>
<dbReference type="Proteomes" id="UP000827872">
    <property type="component" value="Linkage Group LG03"/>
</dbReference>
<gene>
    <name evidence="1" type="ORF">K3G42_021686</name>
</gene>